<evidence type="ECO:0000313" key="1">
    <source>
        <dbReference type="EMBL" id="MBK5897825.1"/>
    </source>
</evidence>
<protein>
    <recommendedName>
        <fullName evidence="3">HicB-like antitoxin of toxin-antitoxin system domain-containing protein</fullName>
    </recommendedName>
</protein>
<proteinExistence type="predicted"/>
<accession>A0ABS1J193</accession>
<dbReference type="Proteomes" id="UP000604730">
    <property type="component" value="Unassembled WGS sequence"/>
</dbReference>
<evidence type="ECO:0000313" key="2">
    <source>
        <dbReference type="Proteomes" id="UP000604730"/>
    </source>
</evidence>
<dbReference type="RefSeq" id="WP_208429287.1">
    <property type="nucleotide sequence ID" value="NZ_JAEPRJ010000001.1"/>
</dbReference>
<name>A0ABS1J193_9FIRM</name>
<keyword evidence="2" id="KW-1185">Reference proteome</keyword>
<dbReference type="InterPro" id="IPR035069">
    <property type="entry name" value="TTHA1013/TTHA0281-like"/>
</dbReference>
<organism evidence="1 2">
    <name type="scientific">Catonella massiliensis</name>
    <dbReference type="NCBI Taxonomy" id="2799636"/>
    <lineage>
        <taxon>Bacteria</taxon>
        <taxon>Bacillati</taxon>
        <taxon>Bacillota</taxon>
        <taxon>Clostridia</taxon>
        <taxon>Lachnospirales</taxon>
        <taxon>Lachnospiraceae</taxon>
        <taxon>Catonella</taxon>
    </lineage>
</organism>
<comment type="caution">
    <text evidence="1">The sequence shown here is derived from an EMBL/GenBank/DDBJ whole genome shotgun (WGS) entry which is preliminary data.</text>
</comment>
<dbReference type="Gene3D" id="3.30.160.250">
    <property type="match status" value="1"/>
</dbReference>
<reference evidence="1 2" key="1">
    <citation type="submission" date="2021-01" db="EMBL/GenBank/DDBJ databases">
        <title>Isolation and description of Catonella massiliensis sp. nov., a novel Catonella species, isolated from a stable periodontitis subject.</title>
        <authorList>
            <person name="Antezack A."/>
            <person name="Boxberger M."/>
            <person name="La Scola B."/>
            <person name="Monnet-Corti V."/>
        </authorList>
    </citation>
    <scope>NUCLEOTIDE SEQUENCE [LARGE SCALE GENOMIC DNA]</scope>
    <source>
        <strain evidence="1 2">Marseille-Q4567</strain>
    </source>
</reference>
<dbReference type="EMBL" id="JAEPRJ010000001">
    <property type="protein sequence ID" value="MBK5897825.1"/>
    <property type="molecule type" value="Genomic_DNA"/>
</dbReference>
<evidence type="ECO:0008006" key="3">
    <source>
        <dbReference type="Google" id="ProtNLM"/>
    </source>
</evidence>
<sequence length="100" mass="11551">MRVSYYAVFNYDEYDKSEEKYGISITFPDIPEANTCARNYAEGANMALDILQLCLIDSEIEAYPKPSSIENIRLGKNEKAVLIQYDTDKIDISKFKFFNE</sequence>
<dbReference type="SUPFAM" id="SSF143100">
    <property type="entry name" value="TTHA1013/TTHA0281-like"/>
    <property type="match status" value="1"/>
</dbReference>
<gene>
    <name evidence="1" type="ORF">JJN12_08555</name>
</gene>